<keyword evidence="4" id="KW-1185">Reference proteome</keyword>
<evidence type="ECO:0000313" key="4">
    <source>
        <dbReference type="Proteomes" id="UP000822688"/>
    </source>
</evidence>
<feature type="domain" description="EF-hand" evidence="2">
    <location>
        <begin position="309"/>
        <end position="344"/>
    </location>
</feature>
<dbReference type="SUPFAM" id="SSF47473">
    <property type="entry name" value="EF-hand"/>
    <property type="match status" value="2"/>
</dbReference>
<dbReference type="InterPro" id="IPR011992">
    <property type="entry name" value="EF-hand-dom_pair"/>
</dbReference>
<protein>
    <recommendedName>
        <fullName evidence="2">EF-hand domain-containing protein</fullName>
    </recommendedName>
</protein>
<keyword evidence="1" id="KW-0106">Calcium</keyword>
<evidence type="ECO:0000259" key="2">
    <source>
        <dbReference type="PROSITE" id="PS50222"/>
    </source>
</evidence>
<dbReference type="PANTHER" id="PTHR34574">
    <property type="entry name" value="CALCIUM-BINDING EF-HAND FAMILY PROTEIN-RELATED"/>
    <property type="match status" value="1"/>
</dbReference>
<dbReference type="Proteomes" id="UP000822688">
    <property type="component" value="Chromosome 11"/>
</dbReference>
<comment type="caution">
    <text evidence="3">The sequence shown here is derived from an EMBL/GenBank/DDBJ whole genome shotgun (WGS) entry which is preliminary data.</text>
</comment>
<dbReference type="AlphaFoldDB" id="A0A8T0GCK3"/>
<dbReference type="Pfam" id="PF13499">
    <property type="entry name" value="EF-hand_7"/>
    <property type="match status" value="1"/>
</dbReference>
<dbReference type="InterPro" id="IPR002048">
    <property type="entry name" value="EF_hand_dom"/>
</dbReference>
<dbReference type="PROSITE" id="PS50222">
    <property type="entry name" value="EF_HAND_2"/>
    <property type="match status" value="3"/>
</dbReference>
<dbReference type="EMBL" id="CM026432">
    <property type="protein sequence ID" value="KAG0556084.1"/>
    <property type="molecule type" value="Genomic_DNA"/>
</dbReference>
<organism evidence="3 4">
    <name type="scientific">Ceratodon purpureus</name>
    <name type="common">Fire moss</name>
    <name type="synonym">Dicranum purpureum</name>
    <dbReference type="NCBI Taxonomy" id="3225"/>
    <lineage>
        <taxon>Eukaryota</taxon>
        <taxon>Viridiplantae</taxon>
        <taxon>Streptophyta</taxon>
        <taxon>Embryophyta</taxon>
        <taxon>Bryophyta</taxon>
        <taxon>Bryophytina</taxon>
        <taxon>Bryopsida</taxon>
        <taxon>Dicranidae</taxon>
        <taxon>Pseudoditrichales</taxon>
        <taxon>Ditrichaceae</taxon>
        <taxon>Ceratodon</taxon>
    </lineage>
</organism>
<dbReference type="InterPro" id="IPR018247">
    <property type="entry name" value="EF_Hand_1_Ca_BS"/>
</dbReference>
<dbReference type="GO" id="GO:0005509">
    <property type="term" value="F:calcium ion binding"/>
    <property type="evidence" value="ECO:0007669"/>
    <property type="project" value="InterPro"/>
</dbReference>
<dbReference type="OrthoDB" id="2016045at2759"/>
<reference evidence="3 4" key="1">
    <citation type="submission" date="2020-06" db="EMBL/GenBank/DDBJ databases">
        <title>WGS assembly of Ceratodon purpureus strain R40.</title>
        <authorList>
            <person name="Carey S.B."/>
            <person name="Jenkins J."/>
            <person name="Shu S."/>
            <person name="Lovell J.T."/>
            <person name="Sreedasyam A."/>
            <person name="Maumus F."/>
            <person name="Tiley G.P."/>
            <person name="Fernandez-Pozo N."/>
            <person name="Barry K."/>
            <person name="Chen C."/>
            <person name="Wang M."/>
            <person name="Lipzen A."/>
            <person name="Daum C."/>
            <person name="Saski C.A."/>
            <person name="Payton A.C."/>
            <person name="Mcbreen J.C."/>
            <person name="Conrad R.E."/>
            <person name="Kollar L.M."/>
            <person name="Olsson S."/>
            <person name="Huttunen S."/>
            <person name="Landis J.B."/>
            <person name="Wickett N.J."/>
            <person name="Johnson M.G."/>
            <person name="Rensing S.A."/>
            <person name="Grimwood J."/>
            <person name="Schmutz J."/>
            <person name="Mcdaniel S.F."/>
        </authorList>
    </citation>
    <scope>NUCLEOTIDE SEQUENCE [LARGE SCALE GENOMIC DNA]</scope>
    <source>
        <strain evidence="3 4">R40</strain>
    </source>
</reference>
<proteinExistence type="predicted"/>
<dbReference type="Pfam" id="PF13202">
    <property type="entry name" value="EF-hand_5"/>
    <property type="match status" value="1"/>
</dbReference>
<sequence length="363" mass="39891">METWVESCNLVVLGEPSEISKDFTESKMSEGGLQVLDGSQIRSALPELKATESFTKHDEGSKGYLTPSEVRRAAEAEAAALLLGVRLSAQILDNAVLTFPTEDSAKVTEEAFTTTLRNYLSAIADALEDEPVVVSVLDGATIKTLLEDEDDFAMLAESLFEELDTDESGKLSSKELRPAILQLGVEQGVPPAAATPEADALVTKLITKYGQGTEELGQAQFAALLQDVLQEMAESLAKKPITIKRDVKLLNGSHLRKALADEKAFKEMTDNMFNELDLNKDERLSKAEIRPLFERQSSDWGLPPIGDPETEELFDQVFKEVDTDKSGEVEKSEFEVLAKTLFTDFAEILRLNPIMVDIESASR</sequence>
<dbReference type="SMART" id="SM00054">
    <property type="entry name" value="EFh"/>
    <property type="match status" value="4"/>
</dbReference>
<feature type="domain" description="EF-hand" evidence="2">
    <location>
        <begin position="151"/>
        <end position="186"/>
    </location>
</feature>
<feature type="domain" description="EF-hand" evidence="2">
    <location>
        <begin position="264"/>
        <end position="299"/>
    </location>
</feature>
<dbReference type="PANTHER" id="PTHR34574:SF3">
    <property type="entry name" value="CALCIUM-BINDING EF HAND FAMILY PROTEIN"/>
    <property type="match status" value="1"/>
</dbReference>
<dbReference type="Gene3D" id="1.10.238.10">
    <property type="entry name" value="EF-hand"/>
    <property type="match status" value="2"/>
</dbReference>
<accession>A0A8T0GCK3</accession>
<gene>
    <name evidence="3" type="ORF">KC19_11G024700</name>
</gene>
<dbReference type="CDD" id="cd00051">
    <property type="entry name" value="EFh"/>
    <property type="match status" value="1"/>
</dbReference>
<evidence type="ECO:0000256" key="1">
    <source>
        <dbReference type="ARBA" id="ARBA00022837"/>
    </source>
</evidence>
<name>A0A8T0GCK3_CERPU</name>
<evidence type="ECO:0000313" key="3">
    <source>
        <dbReference type="EMBL" id="KAG0556084.1"/>
    </source>
</evidence>
<dbReference type="PROSITE" id="PS00018">
    <property type="entry name" value="EF_HAND_1"/>
    <property type="match status" value="2"/>
</dbReference>